<feature type="signal peptide" evidence="1">
    <location>
        <begin position="1"/>
        <end position="20"/>
    </location>
</feature>
<dbReference type="RefSeq" id="WP_036854472.1">
    <property type="nucleotide sequence ID" value="NZ_JRNU01000009.1"/>
</dbReference>
<keyword evidence="4" id="KW-1185">Reference proteome</keyword>
<feature type="domain" description="DUF2147" evidence="2">
    <location>
        <begin position="30"/>
        <end position="139"/>
    </location>
</feature>
<organism evidence="3 4">
    <name type="scientific">Prevotella amnii DNF00058</name>
    <dbReference type="NCBI Taxonomy" id="1401066"/>
    <lineage>
        <taxon>Bacteria</taxon>
        <taxon>Pseudomonadati</taxon>
        <taxon>Bacteroidota</taxon>
        <taxon>Bacteroidia</taxon>
        <taxon>Bacteroidales</taxon>
        <taxon>Prevotellaceae</taxon>
        <taxon>Prevotella</taxon>
    </lineage>
</organism>
<dbReference type="Gene3D" id="2.40.128.520">
    <property type="match status" value="1"/>
</dbReference>
<accession>A0A096B0P8</accession>
<evidence type="ECO:0000313" key="3">
    <source>
        <dbReference type="EMBL" id="KGF52670.1"/>
    </source>
</evidence>
<reference evidence="3 4" key="1">
    <citation type="submission" date="2014-07" db="EMBL/GenBank/DDBJ databases">
        <authorList>
            <person name="McCorrison J."/>
            <person name="Sanka R."/>
            <person name="Torralba M."/>
            <person name="Gillis M."/>
            <person name="Haft D.H."/>
            <person name="Methe B."/>
            <person name="Sutton G."/>
            <person name="Nelson K.E."/>
        </authorList>
    </citation>
    <scope>NUCLEOTIDE SEQUENCE [LARGE SCALE GENOMIC DNA]</scope>
    <source>
        <strain evidence="3 4">DNF00058</strain>
    </source>
</reference>
<evidence type="ECO:0000313" key="4">
    <source>
        <dbReference type="Proteomes" id="UP000029614"/>
    </source>
</evidence>
<dbReference type="Pfam" id="PF09917">
    <property type="entry name" value="DUF2147"/>
    <property type="match status" value="1"/>
</dbReference>
<keyword evidence="1" id="KW-0732">Signal</keyword>
<proteinExistence type="predicted"/>
<feature type="chain" id="PRO_5001924327" description="DUF2147 domain-containing protein" evidence="1">
    <location>
        <begin position="21"/>
        <end position="141"/>
    </location>
</feature>
<protein>
    <recommendedName>
        <fullName evidence="2">DUF2147 domain-containing protein</fullName>
    </recommendedName>
</protein>
<dbReference type="Proteomes" id="UP000029614">
    <property type="component" value="Unassembled WGS sequence"/>
</dbReference>
<dbReference type="OrthoDB" id="9814399at2"/>
<evidence type="ECO:0000259" key="2">
    <source>
        <dbReference type="Pfam" id="PF09917"/>
    </source>
</evidence>
<dbReference type="PANTHER" id="PTHR36919:SF2">
    <property type="entry name" value="BLL6627 PROTEIN"/>
    <property type="match status" value="1"/>
</dbReference>
<name>A0A096B0P8_9BACT</name>
<dbReference type="AlphaFoldDB" id="A0A096B0P8"/>
<dbReference type="EMBL" id="JRNU01000009">
    <property type="protein sequence ID" value="KGF52670.1"/>
    <property type="molecule type" value="Genomic_DNA"/>
</dbReference>
<evidence type="ECO:0000256" key="1">
    <source>
        <dbReference type="SAM" id="SignalP"/>
    </source>
</evidence>
<dbReference type="PANTHER" id="PTHR36919">
    <property type="entry name" value="BLR1215 PROTEIN"/>
    <property type="match status" value="1"/>
</dbReference>
<gene>
    <name evidence="3" type="ORF">HMPREF9302_02780</name>
</gene>
<sequence>MKKMCFMFCLFFAITCNVMGQTTMADKLIGTYLTEGGKAKIAIAKSGNTYYGKLIWSITKNALDKNNPVKSERTKKLAGKIILTGFKYANNDVWNNGKIYDPENGKTYSCKITRKSNGNLVVRGFIGFSLLGRNTTWTRLK</sequence>
<dbReference type="InterPro" id="IPR019223">
    <property type="entry name" value="DUF2147"/>
</dbReference>
<comment type="caution">
    <text evidence="3">The sequence shown here is derived from an EMBL/GenBank/DDBJ whole genome shotgun (WGS) entry which is preliminary data.</text>
</comment>